<proteinExistence type="predicted"/>
<evidence type="ECO:0000313" key="1">
    <source>
        <dbReference type="EMBL" id="VCV20553.1"/>
    </source>
</evidence>
<keyword evidence="2" id="KW-1185">Reference proteome</keyword>
<name>A0AAQ2U7F2_9FIRM</name>
<accession>A0AAQ2U7F2</accession>
<gene>
    <name evidence="1" type="ORF">RIL182_00408</name>
</gene>
<protein>
    <submittedName>
        <fullName evidence="1">Uncharacterized protein</fullName>
    </submittedName>
</protein>
<organism evidence="1 2">
    <name type="scientific">Roseburia intestinalis L1-82</name>
    <dbReference type="NCBI Taxonomy" id="536231"/>
    <lineage>
        <taxon>Bacteria</taxon>
        <taxon>Bacillati</taxon>
        <taxon>Bacillota</taxon>
        <taxon>Clostridia</taxon>
        <taxon>Lachnospirales</taxon>
        <taxon>Lachnospiraceae</taxon>
        <taxon>Roseburia</taxon>
    </lineage>
</organism>
<dbReference type="AlphaFoldDB" id="A0AAQ2U7F2"/>
<dbReference type="EMBL" id="LR027880">
    <property type="protein sequence ID" value="VCV20553.1"/>
    <property type="molecule type" value="Genomic_DNA"/>
</dbReference>
<dbReference type="Proteomes" id="UP000294398">
    <property type="component" value="Chromosome"/>
</dbReference>
<evidence type="ECO:0000313" key="2">
    <source>
        <dbReference type="Proteomes" id="UP000294398"/>
    </source>
</evidence>
<reference evidence="1 2" key="1">
    <citation type="submission" date="2018-09" db="EMBL/GenBank/DDBJ databases">
        <authorList>
            <person name="Petit M.-A."/>
            <person name="Lossouarn J."/>
        </authorList>
    </citation>
    <scope>NUCLEOTIDE SEQUENCE [LARGE SCALE GENOMIC DNA]</scope>
    <source>
        <strain evidence="1 2">L1-82</strain>
    </source>
</reference>
<sequence length="66" mass="8024">MSGWPGAERRKHDAVDGKNEINRFWLFDKATHMTDLFDRWVVMVLLFLRYRNFLNFMNKFVDNIVT</sequence>